<evidence type="ECO:0000256" key="3">
    <source>
        <dbReference type="SAM" id="MobiDB-lite"/>
    </source>
</evidence>
<dbReference type="EMBL" id="CYKH01000743">
    <property type="protein sequence ID" value="CUG30418.1"/>
    <property type="molecule type" value="Genomic_DNA"/>
</dbReference>
<proteinExistence type="inferred from homology"/>
<evidence type="ECO:0008006" key="6">
    <source>
        <dbReference type="Google" id="ProtNLM"/>
    </source>
</evidence>
<feature type="region of interest" description="Disordered" evidence="3">
    <location>
        <begin position="34"/>
        <end position="58"/>
    </location>
</feature>
<feature type="compositionally biased region" description="Basic and acidic residues" evidence="3">
    <location>
        <begin position="95"/>
        <end position="127"/>
    </location>
</feature>
<dbReference type="AlphaFoldDB" id="A0A0S4IWR2"/>
<keyword evidence="5" id="KW-1185">Reference proteome</keyword>
<reference evidence="5" key="1">
    <citation type="submission" date="2015-09" db="EMBL/GenBank/DDBJ databases">
        <authorList>
            <consortium name="Pathogen Informatics"/>
        </authorList>
    </citation>
    <scope>NUCLEOTIDE SEQUENCE [LARGE SCALE GENOMIC DNA]</scope>
    <source>
        <strain evidence="5">Lake Konstanz</strain>
    </source>
</reference>
<feature type="region of interest" description="Disordered" evidence="3">
    <location>
        <begin position="90"/>
        <end position="138"/>
    </location>
</feature>
<feature type="region of interest" description="Disordered" evidence="3">
    <location>
        <begin position="1"/>
        <end position="20"/>
    </location>
</feature>
<dbReference type="Proteomes" id="UP000051952">
    <property type="component" value="Unassembled WGS sequence"/>
</dbReference>
<keyword evidence="2" id="KW-0175">Coiled coil</keyword>
<accession>A0A0S4IWR2</accession>
<feature type="compositionally biased region" description="Polar residues" evidence="3">
    <location>
        <begin position="9"/>
        <end position="20"/>
    </location>
</feature>
<evidence type="ECO:0000256" key="2">
    <source>
        <dbReference type="SAM" id="Coils"/>
    </source>
</evidence>
<evidence type="ECO:0000256" key="1">
    <source>
        <dbReference type="ARBA" id="ARBA00009480"/>
    </source>
</evidence>
<gene>
    <name evidence="4" type="ORF">BSAL_77255</name>
</gene>
<dbReference type="Gene3D" id="1.20.5.110">
    <property type="match status" value="1"/>
</dbReference>
<dbReference type="GO" id="GO:0005886">
    <property type="term" value="C:plasma membrane"/>
    <property type="evidence" value="ECO:0007669"/>
    <property type="project" value="TreeGrafter"/>
</dbReference>
<evidence type="ECO:0000313" key="5">
    <source>
        <dbReference type="Proteomes" id="UP000051952"/>
    </source>
</evidence>
<feature type="compositionally biased region" description="Polar residues" evidence="3">
    <location>
        <begin position="41"/>
        <end position="58"/>
    </location>
</feature>
<name>A0A0S4IWR2_BODSA</name>
<dbReference type="SUPFAM" id="SSF58038">
    <property type="entry name" value="SNARE fusion complex"/>
    <property type="match status" value="2"/>
</dbReference>
<feature type="coiled-coil region" evidence="2">
    <location>
        <begin position="155"/>
        <end position="182"/>
    </location>
</feature>
<dbReference type="PANTHER" id="PTHR19305:SF9">
    <property type="entry name" value="SYNAPTOSOMAL-ASSOCIATED PROTEIN 29"/>
    <property type="match status" value="1"/>
</dbReference>
<dbReference type="VEuPathDB" id="TriTrypDB:BSAL_77255"/>
<protein>
    <recommendedName>
        <fullName evidence="6">t-SNARE coiled-coil homology domain-containing protein</fullName>
    </recommendedName>
</protein>
<dbReference type="OMA" id="SHIAMEE"/>
<sequence length="194" mass="22271">MRREKTAEQQEQVQLRQEGKTTTELLKQACRDANASVEVGNDTNTKLSKQGEQMSSMSNTLDNIEYELKVSDRIMKGMSSWGGMVSSWFTSAPKAPKESKVEVVKQERQRRPQETKPAKPAPLEKKSSPVNEDRDEDDRLLDALHNDLKIMKSQAKTQREVIKEQNTKLDELVKKNEAVTQHMRSTDRKVRQML</sequence>
<organism evidence="4 5">
    <name type="scientific">Bodo saltans</name>
    <name type="common">Flagellated protozoan</name>
    <dbReference type="NCBI Taxonomy" id="75058"/>
    <lineage>
        <taxon>Eukaryota</taxon>
        <taxon>Discoba</taxon>
        <taxon>Euglenozoa</taxon>
        <taxon>Kinetoplastea</taxon>
        <taxon>Metakinetoplastina</taxon>
        <taxon>Eubodonida</taxon>
        <taxon>Bodonidae</taxon>
        <taxon>Bodo</taxon>
    </lineage>
</organism>
<evidence type="ECO:0000313" key="4">
    <source>
        <dbReference type="EMBL" id="CUG30418.1"/>
    </source>
</evidence>
<dbReference type="OrthoDB" id="18679at2759"/>
<comment type="similarity">
    <text evidence="1">Belongs to the SNAP-25 family.</text>
</comment>
<dbReference type="PANTHER" id="PTHR19305">
    <property type="entry name" value="SYNAPTOSOMAL ASSOCIATED PROTEIN"/>
    <property type="match status" value="1"/>
</dbReference>